<keyword evidence="1" id="KW-0812">Transmembrane</keyword>
<reference evidence="2" key="1">
    <citation type="submission" date="2020-09" db="EMBL/GenBank/DDBJ databases">
        <title>A novel bacterium of genus Paenibacillus, isolated from South China Sea.</title>
        <authorList>
            <person name="Huang H."/>
            <person name="Mo K."/>
            <person name="Hu Y."/>
        </authorList>
    </citation>
    <scope>NUCLEOTIDE SEQUENCE</scope>
    <source>
        <strain evidence="2">IB182493</strain>
    </source>
</reference>
<dbReference type="AlphaFoldDB" id="A0A927CJF2"/>
<dbReference type="Proteomes" id="UP000632125">
    <property type="component" value="Unassembled WGS sequence"/>
</dbReference>
<dbReference type="InterPro" id="IPR027387">
    <property type="entry name" value="Cytb/b6-like_sf"/>
</dbReference>
<evidence type="ECO:0000313" key="2">
    <source>
        <dbReference type="EMBL" id="MBD2867728.1"/>
    </source>
</evidence>
<keyword evidence="1" id="KW-1133">Transmembrane helix</keyword>
<organism evidence="2 3">
    <name type="scientific">Paenibacillus arenilitoris</name>
    <dbReference type="NCBI Taxonomy" id="2772299"/>
    <lineage>
        <taxon>Bacteria</taxon>
        <taxon>Bacillati</taxon>
        <taxon>Bacillota</taxon>
        <taxon>Bacilli</taxon>
        <taxon>Bacillales</taxon>
        <taxon>Paenibacillaceae</taxon>
        <taxon>Paenibacillus</taxon>
    </lineage>
</organism>
<accession>A0A927CJF2</accession>
<feature type="transmembrane region" description="Helical" evidence="1">
    <location>
        <begin position="66"/>
        <end position="83"/>
    </location>
</feature>
<keyword evidence="1" id="KW-0472">Membrane</keyword>
<evidence type="ECO:0000313" key="3">
    <source>
        <dbReference type="Proteomes" id="UP000632125"/>
    </source>
</evidence>
<gene>
    <name evidence="2" type="ORF">IDH41_03995</name>
</gene>
<dbReference type="Gene3D" id="1.20.810.10">
    <property type="entry name" value="Cytochrome Bc1 Complex, Chain C"/>
    <property type="match status" value="1"/>
</dbReference>
<dbReference type="EMBL" id="JACXIY010000004">
    <property type="protein sequence ID" value="MBD2867728.1"/>
    <property type="molecule type" value="Genomic_DNA"/>
</dbReference>
<sequence>MKHRKVRILMEAIAAALLAAVVLIALQIASGIYLTATHVPDIIESYEQVDYLQQEMSFGGSAGGPWLYPAAAFVAVGLIYYGIRTFFAARRNR</sequence>
<keyword evidence="3" id="KW-1185">Reference proteome</keyword>
<dbReference type="RefSeq" id="WP_190858511.1">
    <property type="nucleotide sequence ID" value="NZ_JACXIY010000004.1"/>
</dbReference>
<name>A0A927CJF2_9BACL</name>
<protein>
    <submittedName>
        <fullName evidence="2">Uncharacterized protein</fullName>
    </submittedName>
</protein>
<proteinExistence type="predicted"/>
<comment type="caution">
    <text evidence="2">The sequence shown here is derived from an EMBL/GenBank/DDBJ whole genome shotgun (WGS) entry which is preliminary data.</text>
</comment>
<evidence type="ECO:0000256" key="1">
    <source>
        <dbReference type="SAM" id="Phobius"/>
    </source>
</evidence>